<dbReference type="PANTHER" id="PTHR31218">
    <property type="entry name" value="WAT1-RELATED PROTEIN"/>
    <property type="match status" value="1"/>
</dbReference>
<accession>A0A0E0B8W2</accession>
<dbReference type="STRING" id="40148.A0A0E0B8W2"/>
<feature type="transmembrane region" description="Helical" evidence="5">
    <location>
        <begin position="12"/>
        <end position="30"/>
    </location>
</feature>
<dbReference type="eggNOG" id="ENOG502QSBZ">
    <property type="taxonomic scope" value="Eukaryota"/>
</dbReference>
<evidence type="ECO:0000256" key="3">
    <source>
        <dbReference type="ARBA" id="ARBA00023136"/>
    </source>
</evidence>
<dbReference type="HOGENOM" id="CLU_025359_3_1_1"/>
<reference evidence="6" key="1">
    <citation type="submission" date="2015-04" db="UniProtKB">
        <authorList>
            <consortium name="EnsemblPlants"/>
        </authorList>
    </citation>
    <scope>IDENTIFICATION</scope>
</reference>
<evidence type="ECO:0000313" key="6">
    <source>
        <dbReference type="EnsemblPlants" id="OGLUM10G05380.1"/>
    </source>
</evidence>
<dbReference type="AlphaFoldDB" id="A0A0E0B8W2"/>
<feature type="transmembrane region" description="Helical" evidence="5">
    <location>
        <begin position="131"/>
        <end position="153"/>
    </location>
</feature>
<keyword evidence="3 5" id="KW-0472">Membrane</keyword>
<feature type="region of interest" description="Disordered" evidence="4">
    <location>
        <begin position="241"/>
        <end position="268"/>
    </location>
</feature>
<evidence type="ECO:0000256" key="5">
    <source>
        <dbReference type="SAM" id="Phobius"/>
    </source>
</evidence>
<feature type="transmembrane region" description="Helical" evidence="5">
    <location>
        <begin position="75"/>
        <end position="95"/>
    </location>
</feature>
<dbReference type="Proteomes" id="UP000026961">
    <property type="component" value="Chromosome 10"/>
</dbReference>
<organism evidence="6">
    <name type="scientific">Oryza glumipatula</name>
    <dbReference type="NCBI Taxonomy" id="40148"/>
    <lineage>
        <taxon>Eukaryota</taxon>
        <taxon>Viridiplantae</taxon>
        <taxon>Streptophyta</taxon>
        <taxon>Embryophyta</taxon>
        <taxon>Tracheophyta</taxon>
        <taxon>Spermatophyta</taxon>
        <taxon>Magnoliopsida</taxon>
        <taxon>Liliopsida</taxon>
        <taxon>Poales</taxon>
        <taxon>Poaceae</taxon>
        <taxon>BOP clade</taxon>
        <taxon>Oryzoideae</taxon>
        <taxon>Oryzeae</taxon>
        <taxon>Oryzinae</taxon>
        <taxon>Oryza</taxon>
    </lineage>
</organism>
<dbReference type="GO" id="GO:0022857">
    <property type="term" value="F:transmembrane transporter activity"/>
    <property type="evidence" value="ECO:0007669"/>
    <property type="project" value="InterPro"/>
</dbReference>
<keyword evidence="1 5" id="KW-0812">Transmembrane</keyword>
<evidence type="ECO:0000313" key="7">
    <source>
        <dbReference type="Proteomes" id="UP000026961"/>
    </source>
</evidence>
<keyword evidence="7" id="KW-1185">Reference proteome</keyword>
<feature type="transmembrane region" description="Helical" evidence="5">
    <location>
        <begin position="210"/>
        <end position="230"/>
    </location>
</feature>
<feature type="compositionally biased region" description="Basic and acidic residues" evidence="4">
    <location>
        <begin position="241"/>
        <end position="253"/>
    </location>
</feature>
<feature type="transmembrane region" description="Helical" evidence="5">
    <location>
        <begin position="107"/>
        <end position="125"/>
    </location>
</feature>
<dbReference type="InterPro" id="IPR030184">
    <property type="entry name" value="WAT1-related"/>
</dbReference>
<dbReference type="GO" id="GO:0016020">
    <property type="term" value="C:membrane"/>
    <property type="evidence" value="ECO:0007669"/>
    <property type="project" value="InterPro"/>
</dbReference>
<name>A0A0E0B8W2_9ORYZ</name>
<feature type="transmembrane region" description="Helical" evidence="5">
    <location>
        <begin position="165"/>
        <end position="190"/>
    </location>
</feature>
<evidence type="ECO:0000256" key="2">
    <source>
        <dbReference type="ARBA" id="ARBA00022989"/>
    </source>
</evidence>
<dbReference type="Gramene" id="OGLUM10G05380.1">
    <property type="protein sequence ID" value="OGLUM10G05380.1"/>
    <property type="gene ID" value="OGLUM10G05380"/>
</dbReference>
<proteinExistence type="predicted"/>
<dbReference type="EnsemblPlants" id="OGLUM10G05380.1">
    <property type="protein sequence ID" value="OGLUM10G05380.1"/>
    <property type="gene ID" value="OGLUM10G05380"/>
</dbReference>
<keyword evidence="2 5" id="KW-1133">Transmembrane helix</keyword>
<sequence length="268" mass="29772">MMTSSSLKEWLPAIFMVMLQIFTTGSLMLVKVVVDGGLFVCTLLTYRYLLGAVLVVPFAVSFENLGKLKELKLKAFIWIFTSALVGFTVPGLYYIGLGDTSPGYAINFYNIVPIAAFILASQMLKVFPYKYWSTVATCFVGCIQMAIIGVAMNREKATWKLKWNMSLLTIIYSVTIPVVSDVLNLMQAILNTAAKFVMISWVVTQRGPTYPSMFCAVSMLFTTILDSLLLGHDLSVGRKEVVPETTEKPKEEVQFQTGDRTSELSSNV</sequence>
<evidence type="ECO:0000256" key="1">
    <source>
        <dbReference type="ARBA" id="ARBA00022692"/>
    </source>
</evidence>
<feature type="compositionally biased region" description="Polar residues" evidence="4">
    <location>
        <begin position="254"/>
        <end position="268"/>
    </location>
</feature>
<reference evidence="6" key="2">
    <citation type="submission" date="2018-05" db="EMBL/GenBank/DDBJ databases">
        <title>OgluRS3 (Oryza glumaepatula Reference Sequence Version 3).</title>
        <authorList>
            <person name="Zhang J."/>
            <person name="Kudrna D."/>
            <person name="Lee S."/>
            <person name="Talag J."/>
            <person name="Welchert J."/>
            <person name="Wing R.A."/>
        </authorList>
    </citation>
    <scope>NUCLEOTIDE SEQUENCE [LARGE SCALE GENOMIC DNA]</scope>
</reference>
<feature type="transmembrane region" description="Helical" evidence="5">
    <location>
        <begin position="37"/>
        <end position="60"/>
    </location>
</feature>
<protein>
    <submittedName>
        <fullName evidence="6">WAT1-related protein</fullName>
    </submittedName>
</protein>
<evidence type="ECO:0000256" key="4">
    <source>
        <dbReference type="SAM" id="MobiDB-lite"/>
    </source>
</evidence>